<dbReference type="PROSITE" id="PS00059">
    <property type="entry name" value="ADH_ZINC"/>
    <property type="match status" value="1"/>
</dbReference>
<comment type="similarity">
    <text evidence="4">Belongs to the zinc-containing alcohol dehydrogenase family.</text>
</comment>
<name>A0ABW3GZK3_9BACL</name>
<keyword evidence="3" id="KW-0560">Oxidoreductase</keyword>
<proteinExistence type="inferred from homology"/>
<evidence type="ECO:0000259" key="5">
    <source>
        <dbReference type="Pfam" id="PF00107"/>
    </source>
</evidence>
<keyword evidence="8" id="KW-1185">Reference proteome</keyword>
<gene>
    <name evidence="7" type="ORF">ACFQ0V_12975</name>
</gene>
<evidence type="ECO:0000256" key="3">
    <source>
        <dbReference type="ARBA" id="ARBA00023002"/>
    </source>
</evidence>
<evidence type="ECO:0000256" key="2">
    <source>
        <dbReference type="ARBA" id="ARBA00022833"/>
    </source>
</evidence>
<dbReference type="PANTHER" id="PTHR43401">
    <property type="entry name" value="L-THREONINE 3-DEHYDROGENASE"/>
    <property type="match status" value="1"/>
</dbReference>
<dbReference type="InterPro" id="IPR013154">
    <property type="entry name" value="ADH-like_N"/>
</dbReference>
<accession>A0ABW3GZK3</accession>
<evidence type="ECO:0000313" key="8">
    <source>
        <dbReference type="Proteomes" id="UP001596976"/>
    </source>
</evidence>
<feature type="domain" description="Alcohol dehydrogenase-like N-terminal" evidence="6">
    <location>
        <begin position="26"/>
        <end position="137"/>
    </location>
</feature>
<dbReference type="RefSeq" id="WP_381014368.1">
    <property type="nucleotide sequence ID" value="NZ_JBHTJF010000043.1"/>
</dbReference>
<evidence type="ECO:0000256" key="1">
    <source>
        <dbReference type="ARBA" id="ARBA00022723"/>
    </source>
</evidence>
<reference evidence="8" key="1">
    <citation type="journal article" date="2019" name="Int. J. Syst. Evol. Microbiol.">
        <title>The Global Catalogue of Microorganisms (GCM) 10K type strain sequencing project: providing services to taxonomists for standard genome sequencing and annotation.</title>
        <authorList>
            <consortium name="The Broad Institute Genomics Platform"/>
            <consortium name="The Broad Institute Genome Sequencing Center for Infectious Disease"/>
            <person name="Wu L."/>
            <person name="Ma J."/>
        </authorList>
    </citation>
    <scope>NUCLEOTIDE SEQUENCE [LARGE SCALE GENOMIC DNA]</scope>
    <source>
        <strain evidence="8">CCUG 63563</strain>
    </source>
</reference>
<sequence>MKALIKQKIDNYGLTLCDVPMPNIKEMEVLVKVEAVAICGSDVHIYQSDNTYDRMKDGTIIGHEYSGEIIQIGSQVKNYQIGDKVIGESNIFCGVCEACTQHKTHLCENYKMTGIDVNGAMAQYVAVNEKMLHKISDEITTVEASVIQPMSVSINAIYSHSTINEHSSVVVFGPGIQGIIAAVAVRSLGAKKVVVVGMNQDEKVRLSVARKLGLLTVNIEKENVEDVLYKQWGIRKVSHIVEASGSIHAFKEALSLITRGGEIVVFGIYARTFECDLTYLVRNEIQIATSYTSNASHYEQALKLLESRAIDIKALIQTYPFENYQEAFEDAINQRVMKPVLIL</sequence>
<dbReference type="Gene3D" id="3.40.50.720">
    <property type="entry name" value="NAD(P)-binding Rossmann-like Domain"/>
    <property type="match status" value="1"/>
</dbReference>
<dbReference type="InterPro" id="IPR036291">
    <property type="entry name" value="NAD(P)-bd_dom_sf"/>
</dbReference>
<dbReference type="SUPFAM" id="SSF50129">
    <property type="entry name" value="GroES-like"/>
    <property type="match status" value="1"/>
</dbReference>
<comment type="cofactor">
    <cofactor evidence="4">
        <name>Zn(2+)</name>
        <dbReference type="ChEBI" id="CHEBI:29105"/>
    </cofactor>
</comment>
<dbReference type="InterPro" id="IPR002328">
    <property type="entry name" value="ADH_Zn_CS"/>
</dbReference>
<dbReference type="InterPro" id="IPR013149">
    <property type="entry name" value="ADH-like_C"/>
</dbReference>
<dbReference type="InterPro" id="IPR050129">
    <property type="entry name" value="Zn_alcohol_dh"/>
</dbReference>
<protein>
    <submittedName>
        <fullName evidence="7">Zinc-binding dehydrogenase</fullName>
    </submittedName>
</protein>
<dbReference type="InterPro" id="IPR011032">
    <property type="entry name" value="GroES-like_sf"/>
</dbReference>
<evidence type="ECO:0000256" key="4">
    <source>
        <dbReference type="RuleBase" id="RU361277"/>
    </source>
</evidence>
<feature type="domain" description="Alcohol dehydrogenase-like C-terminal" evidence="5">
    <location>
        <begin position="178"/>
        <end position="306"/>
    </location>
</feature>
<evidence type="ECO:0000313" key="7">
    <source>
        <dbReference type="EMBL" id="MFD0944656.1"/>
    </source>
</evidence>
<keyword evidence="2 4" id="KW-0862">Zinc</keyword>
<dbReference type="PANTHER" id="PTHR43401:SF2">
    <property type="entry name" value="L-THREONINE 3-DEHYDROGENASE"/>
    <property type="match status" value="1"/>
</dbReference>
<dbReference type="Pfam" id="PF08240">
    <property type="entry name" value="ADH_N"/>
    <property type="match status" value="1"/>
</dbReference>
<dbReference type="EMBL" id="JBHTJF010000043">
    <property type="protein sequence ID" value="MFD0944656.1"/>
    <property type="molecule type" value="Genomic_DNA"/>
</dbReference>
<organism evidence="7 8">
    <name type="scientific">Savagea faecisuis</name>
    <dbReference type="NCBI Taxonomy" id="1274803"/>
    <lineage>
        <taxon>Bacteria</taxon>
        <taxon>Bacillati</taxon>
        <taxon>Bacillota</taxon>
        <taxon>Bacilli</taxon>
        <taxon>Bacillales</taxon>
        <taxon>Caryophanaceae</taxon>
        <taxon>Savagea</taxon>
    </lineage>
</organism>
<dbReference type="Gene3D" id="3.90.180.10">
    <property type="entry name" value="Medium-chain alcohol dehydrogenases, catalytic domain"/>
    <property type="match status" value="1"/>
</dbReference>
<keyword evidence="1 4" id="KW-0479">Metal-binding</keyword>
<comment type="caution">
    <text evidence="7">The sequence shown here is derived from an EMBL/GenBank/DDBJ whole genome shotgun (WGS) entry which is preliminary data.</text>
</comment>
<evidence type="ECO:0000259" key="6">
    <source>
        <dbReference type="Pfam" id="PF08240"/>
    </source>
</evidence>
<dbReference type="SUPFAM" id="SSF51735">
    <property type="entry name" value="NAD(P)-binding Rossmann-fold domains"/>
    <property type="match status" value="1"/>
</dbReference>
<dbReference type="Pfam" id="PF00107">
    <property type="entry name" value="ADH_zinc_N"/>
    <property type="match status" value="1"/>
</dbReference>
<dbReference type="Proteomes" id="UP001596976">
    <property type="component" value="Unassembled WGS sequence"/>
</dbReference>